<evidence type="ECO:0000313" key="2">
    <source>
        <dbReference type="EMBL" id="ALJ26605.1"/>
    </source>
</evidence>
<dbReference type="AlphaFoldDB" id="A0A0S1AV16"/>
<reference evidence="2 3" key="1">
    <citation type="journal article" date="2015" name="Genome Announc.">
        <title>Complete Genome Sequencing of Stenotrophomonas acidaminiphila ZAC14D2_NAIMI4_2, a Multidrug-Resistant Strain Isolated from Sediments of a Polluted River in Mexico, Uncovers New Antibiotic Resistance Genes and a Novel Class-II Lasso Peptide Biosynthesis Gene Cluster.</title>
        <authorList>
            <person name="Vinuesa P."/>
            <person name="Ochoa-Sanchez L.E."/>
        </authorList>
    </citation>
    <scope>NUCLEOTIDE SEQUENCE [LARGE SCALE GENOMIC DNA]</scope>
    <source>
        <strain evidence="2 3">ZAC14D2_NAIMI4_2</strain>
    </source>
</reference>
<protein>
    <recommendedName>
        <fullName evidence="4">Lipoprotein</fullName>
    </recommendedName>
</protein>
<dbReference type="EMBL" id="CP012900">
    <property type="protein sequence ID" value="ALJ26605.1"/>
    <property type="molecule type" value="Genomic_DNA"/>
</dbReference>
<evidence type="ECO:0000256" key="1">
    <source>
        <dbReference type="SAM" id="MobiDB-lite"/>
    </source>
</evidence>
<dbReference type="PROSITE" id="PS51257">
    <property type="entry name" value="PROKAR_LIPOPROTEIN"/>
    <property type="match status" value="1"/>
</dbReference>
<evidence type="ECO:0000313" key="3">
    <source>
        <dbReference type="Proteomes" id="UP000061010"/>
    </source>
</evidence>
<feature type="compositionally biased region" description="Basic and acidic residues" evidence="1">
    <location>
        <begin position="24"/>
        <end position="43"/>
    </location>
</feature>
<dbReference type="KEGG" id="sacz:AOT14_01430"/>
<proteinExistence type="predicted"/>
<keyword evidence="3" id="KW-1185">Reference proteome</keyword>
<feature type="region of interest" description="Disordered" evidence="1">
    <location>
        <begin position="18"/>
        <end position="70"/>
    </location>
</feature>
<gene>
    <name evidence="2" type="ORF">AOT14_01430</name>
</gene>
<dbReference type="Proteomes" id="UP000061010">
    <property type="component" value="Chromosome"/>
</dbReference>
<organism evidence="2 3">
    <name type="scientific">Stenotrophomonas acidaminiphila</name>
    <dbReference type="NCBI Taxonomy" id="128780"/>
    <lineage>
        <taxon>Bacteria</taxon>
        <taxon>Pseudomonadati</taxon>
        <taxon>Pseudomonadota</taxon>
        <taxon>Gammaproteobacteria</taxon>
        <taxon>Lysobacterales</taxon>
        <taxon>Lysobacteraceae</taxon>
        <taxon>Stenotrophomonas</taxon>
    </lineage>
</organism>
<dbReference type="PATRIC" id="fig|128780.6.peg.143"/>
<evidence type="ECO:0008006" key="4">
    <source>
        <dbReference type="Google" id="ProtNLM"/>
    </source>
</evidence>
<sequence length="70" mass="7394">MDIRHCLLPMALALLAGCGSPRPPETERRPDPQAAATRRDDAPARVQATATRAEPAPTGWKPAQPTGNAP</sequence>
<name>A0A0S1AV16_9GAMM</name>
<accession>A0A0S1AV16</accession>
<dbReference type="RefSeq" id="WP_152984896.1">
    <property type="nucleotide sequence ID" value="NZ_CP043570.1"/>
</dbReference>